<dbReference type="GO" id="GO:0000272">
    <property type="term" value="P:polysaccharide catabolic process"/>
    <property type="evidence" value="ECO:0007669"/>
    <property type="project" value="UniProtKB-KW"/>
</dbReference>
<dbReference type="GO" id="GO:0052861">
    <property type="term" value="F:endo-1,3(4)-beta-glucanase activity"/>
    <property type="evidence" value="ECO:0007669"/>
    <property type="project" value="InterPro"/>
</dbReference>
<evidence type="ECO:0000256" key="5">
    <source>
        <dbReference type="ARBA" id="ARBA00023277"/>
    </source>
</evidence>
<dbReference type="GO" id="GO:0009986">
    <property type="term" value="C:cell surface"/>
    <property type="evidence" value="ECO:0007669"/>
    <property type="project" value="TreeGrafter"/>
</dbReference>
<keyword evidence="6" id="KW-0326">Glycosidase</keyword>
<reference evidence="13" key="2">
    <citation type="submission" date="2014-02" db="EMBL/GenBank/DDBJ databases">
        <title>Complete DNA sequence of /Kuraishia capsulata/ illustrates novel genomic features among budding yeasts (/Saccharomycotina/).</title>
        <authorList>
            <person name="Morales L."/>
            <person name="Noel B."/>
            <person name="Porcel B."/>
            <person name="Marcet-Houben M."/>
            <person name="Hullo M-F."/>
            <person name="Sacerdot C."/>
            <person name="Tekaia F."/>
            <person name="Leh-Louis V."/>
            <person name="Despons L."/>
            <person name="Khanna V."/>
            <person name="Aury J-M."/>
            <person name="Barbe V."/>
            <person name="Couloux A."/>
            <person name="Labadie K."/>
            <person name="Pelletier E."/>
            <person name="Souciet J-L."/>
            <person name="Boekhout T."/>
            <person name="Gabaldon T."/>
            <person name="Wincker P."/>
            <person name="Dujon B."/>
        </authorList>
    </citation>
    <scope>NUCLEOTIDE SEQUENCE</scope>
    <source>
        <strain evidence="13">CBS 1993</strain>
    </source>
</reference>
<gene>
    <name evidence="13" type="ORF">KUCA_T00002417001</name>
</gene>
<dbReference type="RefSeq" id="XP_022458449.1">
    <property type="nucleotide sequence ID" value="XM_022602667.1"/>
</dbReference>
<dbReference type="PROSITE" id="PS52008">
    <property type="entry name" value="GH81"/>
    <property type="match status" value="1"/>
</dbReference>
<dbReference type="Gene3D" id="2.70.98.30">
    <property type="entry name" value="Golgi alpha-mannosidase II, domain 4"/>
    <property type="match status" value="1"/>
</dbReference>
<dbReference type="Gene3D" id="1.10.287.1170">
    <property type="entry name" value="glycoside hydrolase family 81 endo-[beta] glucanase"/>
    <property type="match status" value="1"/>
</dbReference>
<evidence type="ECO:0000256" key="10">
    <source>
        <dbReference type="SAM" id="SignalP"/>
    </source>
</evidence>
<dbReference type="InterPro" id="IPR040720">
    <property type="entry name" value="GH81_C"/>
</dbReference>
<feature type="domain" description="Glycosyl hydrolase family 81 C-terminal" evidence="12">
    <location>
        <begin position="619"/>
        <end position="971"/>
    </location>
</feature>
<feature type="chain" id="PRO_5004878887" description="glucan endo-1,3-beta-D-glucosidase" evidence="10">
    <location>
        <begin position="19"/>
        <end position="981"/>
    </location>
</feature>
<protein>
    <recommendedName>
        <fullName evidence="3">glucan endo-1,3-beta-D-glucosidase</fullName>
        <ecNumber evidence="3">3.2.1.39</ecNumber>
    </recommendedName>
</protein>
<proteinExistence type="inferred from homology"/>
<dbReference type="AlphaFoldDB" id="W6MVR8"/>
<sequence>MKVTGLLFTAVLLGGTNAAKTITRTVKVYETKVENIQCGTIPSSSLDVWSDESTSTEQLLTRVSATLPSYDLNPAEAISYGSFSENPTVALVTPITTGGTTLVLVGSVDNSGLSATISSSSDGAKLPTTQSNPMYTSSLPSSSLSVTIDINTLTEDVTISESSFVASFTDDPDPTNLPVYTLDDDDNSSDYSDFETETATGVSSIQTYPVSSSVGSDGYYNASSAASSASSVASRRHGNLVTESSSSSAVSTSLDAAATTKTSTINLFNAVATTSPAKMFKSGKLAVSVARGVKNYDVPYQTNKFYTNLMLDDQDDSVWTYPYAFFYSKTYKGLAISYRTKSEWYFDSSTTPPSYFYGPIDVASIAFSASSFTSSNIRIGVNDMYQLSANAKLYEHGKSTEYIEVPLVEGMGFATAIYHGSLKPVLTTGVYFSKLISVTSKSVPSGVLKYEATLNDNSKWLIYVTVPDKYKTSSFNLKLSGNSKIVGNKAISGLIIQIAVEPSSKLQVYYDEAAGMYPVSAAVSGTFVTSTDIATWKITYTTKGKSSSGKTMLFALIHHVNSMASVTKSAATGITLYSVSKGALYGFLANELVMQENLKTVSKIGFLPWSSSMTKSLSYTSAQLKKIAKAANSELSVDIPTAANTDSTYYAGKILDKYAYILLVLETIVKDKALTKSTLAEMKKAFAVFTKNKQYYPLMYETKFKGVTSTASTTSGDSGADFGSSYYNDHHFHYGYFVHAAAAVGYVDARLGGTWAKDNKDWVNALIRDVANPSSKDTYFPVSRMFDWYQGHSWAAGLFTSGDGRNEESSSEDYNFAYGMKLWGSVTGDKSMENRGNLMLAIMKRSFNEYFLYWDNNSVEPKSYIPNKVSGILYENKIAYSTFFGTNTEYIHGIHMLPITPVSSLIRGWKYTKQEWKEKLASIIKKLTGGYAGILRLNQALFDPSSSYSFFSSSSFSSDDLDDGQSLTWALAFSAGLMNST</sequence>
<evidence type="ECO:0000256" key="2">
    <source>
        <dbReference type="ARBA" id="ARBA00010730"/>
    </source>
</evidence>
<name>W6MVR8_9ASCO</name>
<keyword evidence="5" id="KW-0119">Carbohydrate metabolism</keyword>
<dbReference type="Pfam" id="PF03639">
    <property type="entry name" value="Glyco_hydro_81"/>
    <property type="match status" value="1"/>
</dbReference>
<dbReference type="GO" id="GO:0030428">
    <property type="term" value="C:cell septum"/>
    <property type="evidence" value="ECO:0007669"/>
    <property type="project" value="EnsemblFungi"/>
</dbReference>
<dbReference type="InterPro" id="IPR040451">
    <property type="entry name" value="GH81_N"/>
</dbReference>
<evidence type="ECO:0000256" key="6">
    <source>
        <dbReference type="ARBA" id="ARBA00023295"/>
    </source>
</evidence>
<dbReference type="STRING" id="1382522.W6MVR8"/>
<dbReference type="EC" id="3.2.1.39" evidence="3"/>
<dbReference type="GO" id="GO:0071555">
    <property type="term" value="P:cell wall organization"/>
    <property type="evidence" value="ECO:0007669"/>
    <property type="project" value="UniProtKB-KW"/>
</dbReference>
<dbReference type="OrthoDB" id="4473401at2759"/>
<evidence type="ECO:0000259" key="11">
    <source>
        <dbReference type="Pfam" id="PF03639"/>
    </source>
</evidence>
<keyword evidence="4" id="KW-0378">Hydrolase</keyword>
<dbReference type="InterPro" id="IPR005200">
    <property type="entry name" value="Endo-beta-glucanase"/>
</dbReference>
<feature type="compositionally biased region" description="Acidic residues" evidence="9">
    <location>
        <begin position="182"/>
        <end position="194"/>
    </location>
</feature>
<evidence type="ECO:0000256" key="7">
    <source>
        <dbReference type="ARBA" id="ARBA00023316"/>
    </source>
</evidence>
<feature type="signal peptide" evidence="10">
    <location>
        <begin position="1"/>
        <end position="18"/>
    </location>
</feature>
<dbReference type="PANTHER" id="PTHR31983">
    <property type="entry name" value="ENDO-1,3(4)-BETA-GLUCANASE 1"/>
    <property type="match status" value="1"/>
</dbReference>
<evidence type="ECO:0000256" key="1">
    <source>
        <dbReference type="ARBA" id="ARBA00000382"/>
    </source>
</evidence>
<dbReference type="GO" id="GO:0005621">
    <property type="term" value="C:cellular bud scar"/>
    <property type="evidence" value="ECO:0007669"/>
    <property type="project" value="EnsemblFungi"/>
</dbReference>
<keyword evidence="7" id="KW-0961">Cell wall biogenesis/degradation</keyword>
<feature type="region of interest" description="Disordered" evidence="9">
    <location>
        <begin position="175"/>
        <end position="194"/>
    </location>
</feature>
<keyword evidence="14" id="KW-1185">Reference proteome</keyword>
<evidence type="ECO:0000256" key="3">
    <source>
        <dbReference type="ARBA" id="ARBA00012780"/>
    </source>
</evidence>
<dbReference type="Pfam" id="PF17652">
    <property type="entry name" value="Glyco_hydro81C"/>
    <property type="match status" value="1"/>
</dbReference>
<keyword evidence="10" id="KW-0732">Signal</keyword>
<evidence type="ECO:0000256" key="4">
    <source>
        <dbReference type="ARBA" id="ARBA00022801"/>
    </source>
</evidence>
<dbReference type="GeneID" id="34519837"/>
<evidence type="ECO:0000259" key="12">
    <source>
        <dbReference type="Pfam" id="PF17652"/>
    </source>
</evidence>
<reference evidence="13" key="1">
    <citation type="submission" date="2013-12" db="EMBL/GenBank/DDBJ databases">
        <authorList>
            <person name="Genoscope - CEA"/>
        </authorList>
    </citation>
    <scope>NUCLEOTIDE SEQUENCE</scope>
    <source>
        <strain evidence="13">CBS 1993</strain>
    </source>
</reference>
<evidence type="ECO:0000313" key="13">
    <source>
        <dbReference type="EMBL" id="CDK26445.1"/>
    </source>
</evidence>
<evidence type="ECO:0000313" key="14">
    <source>
        <dbReference type="Proteomes" id="UP000019384"/>
    </source>
</evidence>
<dbReference type="PANTHER" id="PTHR31983:SF20">
    <property type="entry name" value="GLUCAN ENDO-1,3-BETA-D-GLUCOSIDASE 1"/>
    <property type="match status" value="1"/>
</dbReference>
<accession>W6MVR8</accession>
<comment type="similarity">
    <text evidence="2">Belongs to the glycosyl hydrolase 81 family.</text>
</comment>
<dbReference type="GO" id="GO:0000920">
    <property type="term" value="P:septum digestion after cytokinesis"/>
    <property type="evidence" value="ECO:0007669"/>
    <property type="project" value="EnsemblFungi"/>
</dbReference>
<feature type="region of interest" description="Disordered" evidence="9">
    <location>
        <begin position="116"/>
        <end position="141"/>
    </location>
</feature>
<dbReference type="EMBL" id="HG793127">
    <property type="protein sequence ID" value="CDK26445.1"/>
    <property type="molecule type" value="Genomic_DNA"/>
</dbReference>
<dbReference type="FunFam" id="2.70.98.30:FF:000006">
    <property type="entry name" value="Endo-1,3-beta-glucanase Engl1"/>
    <property type="match status" value="1"/>
</dbReference>
<evidence type="ECO:0000256" key="8">
    <source>
        <dbReference type="ARBA" id="ARBA00023326"/>
    </source>
</evidence>
<feature type="domain" description="Glycosyl hydrolase family 81 N-terminal" evidence="11">
    <location>
        <begin position="291"/>
        <end position="611"/>
    </location>
</feature>
<feature type="compositionally biased region" description="Polar residues" evidence="9">
    <location>
        <begin position="116"/>
        <end position="136"/>
    </location>
</feature>
<comment type="catalytic activity">
    <reaction evidence="1">
        <text>Hydrolysis of (1-&gt;3)-beta-D-glucosidic linkages in (1-&gt;3)-beta-D-glucans.</text>
        <dbReference type="EC" id="3.2.1.39"/>
    </reaction>
</comment>
<keyword evidence="8" id="KW-0624">Polysaccharide degradation</keyword>
<dbReference type="HOGENOM" id="CLU_005482_0_1_1"/>
<dbReference type="GO" id="GO:0042973">
    <property type="term" value="F:glucan endo-1,3-beta-D-glucosidase activity"/>
    <property type="evidence" value="ECO:0007669"/>
    <property type="project" value="UniProtKB-EC"/>
</dbReference>
<organism evidence="13 14">
    <name type="scientific">Kuraishia capsulata CBS 1993</name>
    <dbReference type="NCBI Taxonomy" id="1382522"/>
    <lineage>
        <taxon>Eukaryota</taxon>
        <taxon>Fungi</taxon>
        <taxon>Dikarya</taxon>
        <taxon>Ascomycota</taxon>
        <taxon>Saccharomycotina</taxon>
        <taxon>Pichiomycetes</taxon>
        <taxon>Pichiales</taxon>
        <taxon>Pichiaceae</taxon>
        <taxon>Kuraishia</taxon>
    </lineage>
</organism>
<dbReference type="Proteomes" id="UP000019384">
    <property type="component" value="Unassembled WGS sequence"/>
</dbReference>
<evidence type="ECO:0000256" key="9">
    <source>
        <dbReference type="SAM" id="MobiDB-lite"/>
    </source>
</evidence>